<evidence type="ECO:0000313" key="5">
    <source>
        <dbReference type="Proteomes" id="UP001596413"/>
    </source>
</evidence>
<dbReference type="InterPro" id="IPR023365">
    <property type="entry name" value="Sortase_dom-sf"/>
</dbReference>
<keyword evidence="3" id="KW-0472">Membrane</keyword>
<comment type="caution">
    <text evidence="4">The sequence shown here is derived from an EMBL/GenBank/DDBJ whole genome shotgun (WGS) entry which is preliminary data.</text>
</comment>
<dbReference type="InterPro" id="IPR042001">
    <property type="entry name" value="Sortase_F"/>
</dbReference>
<feature type="compositionally biased region" description="Basic residues" evidence="2">
    <location>
        <begin position="39"/>
        <end position="53"/>
    </location>
</feature>
<dbReference type="Gene3D" id="2.40.260.10">
    <property type="entry name" value="Sortase"/>
    <property type="match status" value="1"/>
</dbReference>
<keyword evidence="3" id="KW-1133">Transmembrane helix</keyword>
<organism evidence="4 5">
    <name type="scientific">Streptomyces polyrhachis</name>
    <dbReference type="NCBI Taxonomy" id="1282885"/>
    <lineage>
        <taxon>Bacteria</taxon>
        <taxon>Bacillati</taxon>
        <taxon>Actinomycetota</taxon>
        <taxon>Actinomycetes</taxon>
        <taxon>Kitasatosporales</taxon>
        <taxon>Streptomycetaceae</taxon>
        <taxon>Streptomyces</taxon>
    </lineage>
</organism>
<dbReference type="CDD" id="cd05829">
    <property type="entry name" value="Sortase_F"/>
    <property type="match status" value="1"/>
</dbReference>
<protein>
    <submittedName>
        <fullName evidence="4">Sortase domain-bontaining protein</fullName>
    </submittedName>
</protein>
<evidence type="ECO:0000256" key="2">
    <source>
        <dbReference type="SAM" id="MobiDB-lite"/>
    </source>
</evidence>
<dbReference type="Proteomes" id="UP001596413">
    <property type="component" value="Unassembled WGS sequence"/>
</dbReference>
<keyword evidence="1" id="KW-0378">Hydrolase</keyword>
<sequence length="266" mass="28616">MPERGDTGAARRAVHPARRDFAGRPEAGAPRSAPAHRAPGARRGRPPCRSRRAAAVRRARLTVLVALSLVLGTTAWLLTPKDEPQSRPVRHEPLTRSEPLRLRIPGIDLDAEVDSVGLAAGRVIGSPPLSALNTAGWYRAGVSPGEPGSAVITGHVDSDKQRAVFFRLSELGKGDRVVVSRADGTRAEFTVDERLYRRRADFPAERVLGGKGQPGLWLITCAPPFDRKTRSYESNLLVHARLSDVTAAKGARTGSRAENRVEAVGG</sequence>
<dbReference type="SUPFAM" id="SSF63817">
    <property type="entry name" value="Sortase"/>
    <property type="match status" value="1"/>
</dbReference>
<accession>A0ABW2GA09</accession>
<feature type="compositionally biased region" description="Low complexity" evidence="2">
    <location>
        <begin position="27"/>
        <end position="38"/>
    </location>
</feature>
<dbReference type="EMBL" id="JBHSZO010000005">
    <property type="protein sequence ID" value="MFC7217580.1"/>
    <property type="molecule type" value="Genomic_DNA"/>
</dbReference>
<evidence type="ECO:0000256" key="1">
    <source>
        <dbReference type="ARBA" id="ARBA00022801"/>
    </source>
</evidence>
<evidence type="ECO:0000313" key="4">
    <source>
        <dbReference type="EMBL" id="MFC7217580.1"/>
    </source>
</evidence>
<dbReference type="InterPro" id="IPR005754">
    <property type="entry name" value="Sortase"/>
</dbReference>
<feature type="region of interest" description="Disordered" evidence="2">
    <location>
        <begin position="1"/>
        <end position="53"/>
    </location>
</feature>
<keyword evidence="3" id="KW-0812">Transmembrane</keyword>
<reference evidence="5" key="1">
    <citation type="journal article" date="2019" name="Int. J. Syst. Evol. Microbiol.">
        <title>The Global Catalogue of Microorganisms (GCM) 10K type strain sequencing project: providing services to taxonomists for standard genome sequencing and annotation.</title>
        <authorList>
            <consortium name="The Broad Institute Genomics Platform"/>
            <consortium name="The Broad Institute Genome Sequencing Center for Infectious Disease"/>
            <person name="Wu L."/>
            <person name="Ma J."/>
        </authorList>
    </citation>
    <scope>NUCLEOTIDE SEQUENCE [LARGE SCALE GENOMIC DNA]</scope>
    <source>
        <strain evidence="5">CGMCC 1.13681</strain>
    </source>
</reference>
<name>A0ABW2GA09_9ACTN</name>
<gene>
    <name evidence="4" type="ORF">ACFQLX_05235</name>
</gene>
<proteinExistence type="predicted"/>
<evidence type="ECO:0000256" key="3">
    <source>
        <dbReference type="SAM" id="Phobius"/>
    </source>
</evidence>
<dbReference type="RefSeq" id="WP_386412431.1">
    <property type="nucleotide sequence ID" value="NZ_JBHSZO010000005.1"/>
</dbReference>
<feature type="transmembrane region" description="Helical" evidence="3">
    <location>
        <begin position="59"/>
        <end position="78"/>
    </location>
</feature>
<keyword evidence="5" id="KW-1185">Reference proteome</keyword>
<dbReference type="Pfam" id="PF04203">
    <property type="entry name" value="Sortase"/>
    <property type="match status" value="1"/>
</dbReference>